<evidence type="ECO:0000256" key="4">
    <source>
        <dbReference type="ARBA" id="ARBA00022821"/>
    </source>
</evidence>
<name>A0AAD6RDS8_9ROSI</name>
<dbReference type="AlphaFoldDB" id="A0AAD6RDS8"/>
<sequence>MGSTAFLENPHAVCIPYPAQGHINPMLKLAKLLHHKGFHITFVNTEYNHERILRSRGPNSLDGLPSFQFKAIPDGLPPTSNDVTQDIPSLCESTTKTCIVPFKDLITNLNDTSSSNVPPVTCIVSDGVMSFTLEAAQELGIPEVLFWTTSACGFLAYAHFRQLIEKGLTPLKDESYLSNGYLDSVIDWIPGMKGIRLRDIPSFVRTTDPEDFMLKFIKAETERAKKASAIVLNTYDALEHEGLVSLASMLPPVYSIGPLHLLLNQVTDSDLKLIGSNLWVEESGCLEWLDSKEPGSVVYVNFGSITVMTSDQLTEFAWGLANSDQTFLWVIRPDLVAGDSAMLPPEFVSATKERGLFASWCSQEQVLSHPSIGGFLTHNGWNSTIESICGGVPMICWPFFAEQQTNCRFCCTEWGIGMEINSDVKRGEVESLVRELMGGEKGSEMRKKTREWKKMAEEAISTSTGSSCMNLDDMINKVLLSPRD</sequence>
<dbReference type="GO" id="GO:0050057">
    <property type="term" value="F:linamarin synthase activity"/>
    <property type="evidence" value="ECO:0007669"/>
    <property type="project" value="UniProtKB-EC"/>
</dbReference>
<dbReference type="GO" id="GO:0006952">
    <property type="term" value="P:defense response"/>
    <property type="evidence" value="ECO:0007669"/>
    <property type="project" value="UniProtKB-KW"/>
</dbReference>
<dbReference type="FunFam" id="3.40.50.2000:FF:000055">
    <property type="entry name" value="Glycosyltransferase"/>
    <property type="match status" value="1"/>
</dbReference>
<organism evidence="9 10">
    <name type="scientific">Populus alba x Populus x berolinensis</name>
    <dbReference type="NCBI Taxonomy" id="444605"/>
    <lineage>
        <taxon>Eukaryota</taxon>
        <taxon>Viridiplantae</taxon>
        <taxon>Streptophyta</taxon>
        <taxon>Embryophyta</taxon>
        <taxon>Tracheophyta</taxon>
        <taxon>Spermatophyta</taxon>
        <taxon>Magnoliopsida</taxon>
        <taxon>eudicotyledons</taxon>
        <taxon>Gunneridae</taxon>
        <taxon>Pentapetalae</taxon>
        <taxon>rosids</taxon>
        <taxon>fabids</taxon>
        <taxon>Malpighiales</taxon>
        <taxon>Salicaceae</taxon>
        <taxon>Saliceae</taxon>
        <taxon>Populus</taxon>
    </lineage>
</organism>
<proteinExistence type="inferred from homology"/>
<evidence type="ECO:0000256" key="1">
    <source>
        <dbReference type="ARBA" id="ARBA00009995"/>
    </source>
</evidence>
<feature type="domain" description="Glycosyltransferase N-terminal" evidence="8">
    <location>
        <begin position="13"/>
        <end position="152"/>
    </location>
</feature>
<dbReference type="GO" id="GO:0080043">
    <property type="term" value="F:quercetin 3-O-glucosyltransferase activity"/>
    <property type="evidence" value="ECO:0007669"/>
    <property type="project" value="TreeGrafter"/>
</dbReference>
<dbReference type="GO" id="GO:0080044">
    <property type="term" value="F:quercetin 7-O-glucosyltransferase activity"/>
    <property type="evidence" value="ECO:0007669"/>
    <property type="project" value="TreeGrafter"/>
</dbReference>
<dbReference type="PANTHER" id="PTHR11926">
    <property type="entry name" value="GLUCOSYL/GLUCURONOSYL TRANSFERASES"/>
    <property type="match status" value="1"/>
</dbReference>
<evidence type="ECO:0000256" key="2">
    <source>
        <dbReference type="ARBA" id="ARBA00022676"/>
    </source>
</evidence>
<dbReference type="PANTHER" id="PTHR11926:SF774">
    <property type="entry name" value="UDP-GLYCOSYLTRANSFERASE 85A1-RELATED"/>
    <property type="match status" value="1"/>
</dbReference>
<dbReference type="InterPro" id="IPR058980">
    <property type="entry name" value="Glyco_transf_N"/>
</dbReference>
<evidence type="ECO:0000313" key="10">
    <source>
        <dbReference type="Proteomes" id="UP001164929"/>
    </source>
</evidence>
<keyword evidence="3" id="KW-0808">Transferase</keyword>
<evidence type="ECO:0000256" key="6">
    <source>
        <dbReference type="ARBA" id="ARBA00056778"/>
    </source>
</evidence>
<comment type="function">
    <text evidence="6">UDP-glucosyltransferase catalyzing in planta synthesis of cyanogenic glucosides. Able to glucosylate acetone cyanohydrin and 2-hydroxy-2-methylbutyronitrile, forming linamarin and lotaustralin. Also accepts, to some extent, a wide range of potential acceptor substrates, including simple alcohols, flavonoids, isoflavonoids and other hydroxynitriles such as p-hydroxymandelonitrile, mandelonitrile, (E)-4-hydroxy-2-methylbut-2-enenitrile and (E)- 2-(hydroxymethyl)but-2-enenitrile.</text>
</comment>
<comment type="catalytic activity">
    <reaction evidence="5">
        <text>2-hydroxy-2-methylpropanenitrile + UDP-alpha-D-glucose = linamarin + UDP + H(+)</text>
        <dbReference type="Rhea" id="RHEA:20009"/>
        <dbReference type="ChEBI" id="CHEBI:15348"/>
        <dbReference type="ChEBI" id="CHEBI:15378"/>
        <dbReference type="ChEBI" id="CHEBI:16441"/>
        <dbReference type="ChEBI" id="CHEBI:58223"/>
        <dbReference type="ChEBI" id="CHEBI:58885"/>
        <dbReference type="EC" id="2.4.1.63"/>
    </reaction>
</comment>
<evidence type="ECO:0000256" key="3">
    <source>
        <dbReference type="ARBA" id="ARBA00022679"/>
    </source>
</evidence>
<evidence type="ECO:0000313" key="9">
    <source>
        <dbReference type="EMBL" id="KAJ7006842.1"/>
    </source>
</evidence>
<dbReference type="CDD" id="cd03784">
    <property type="entry name" value="GT1_Gtf-like"/>
    <property type="match status" value="1"/>
</dbReference>
<comment type="similarity">
    <text evidence="1">Belongs to the UDP-glycosyltransferase family.</text>
</comment>
<dbReference type="EMBL" id="JAQIZT010000002">
    <property type="protein sequence ID" value="KAJ7006842.1"/>
    <property type="molecule type" value="Genomic_DNA"/>
</dbReference>
<gene>
    <name evidence="9" type="ORF">NC653_006026</name>
</gene>
<dbReference type="FunFam" id="3.40.50.2000:FF:000027">
    <property type="entry name" value="Glycosyltransferase"/>
    <property type="match status" value="1"/>
</dbReference>
<dbReference type="Proteomes" id="UP001164929">
    <property type="component" value="Chromosome 2"/>
</dbReference>
<dbReference type="SUPFAM" id="SSF53756">
    <property type="entry name" value="UDP-Glycosyltransferase/glycogen phosphorylase"/>
    <property type="match status" value="1"/>
</dbReference>
<dbReference type="EC" id="2.4.1.63" evidence="7"/>
<dbReference type="Pfam" id="PF00201">
    <property type="entry name" value="UDPGT"/>
    <property type="match status" value="1"/>
</dbReference>
<keyword evidence="10" id="KW-1185">Reference proteome</keyword>
<evidence type="ECO:0000259" key="8">
    <source>
        <dbReference type="Pfam" id="PF26168"/>
    </source>
</evidence>
<evidence type="ECO:0000256" key="7">
    <source>
        <dbReference type="ARBA" id="ARBA00066524"/>
    </source>
</evidence>
<keyword evidence="4" id="KW-0611">Plant defense</keyword>
<evidence type="ECO:0000256" key="5">
    <source>
        <dbReference type="ARBA" id="ARBA00052877"/>
    </source>
</evidence>
<dbReference type="Pfam" id="PF26168">
    <property type="entry name" value="Glyco_transf_N"/>
    <property type="match status" value="1"/>
</dbReference>
<reference evidence="9" key="1">
    <citation type="journal article" date="2023" name="Mol. Ecol. Resour.">
        <title>Chromosome-level genome assembly of a triploid poplar Populus alba 'Berolinensis'.</title>
        <authorList>
            <person name="Chen S."/>
            <person name="Yu Y."/>
            <person name="Wang X."/>
            <person name="Wang S."/>
            <person name="Zhang T."/>
            <person name="Zhou Y."/>
            <person name="He R."/>
            <person name="Meng N."/>
            <person name="Wang Y."/>
            <person name="Liu W."/>
            <person name="Liu Z."/>
            <person name="Liu J."/>
            <person name="Guo Q."/>
            <person name="Huang H."/>
            <person name="Sederoff R.R."/>
            <person name="Wang G."/>
            <person name="Qu G."/>
            <person name="Chen S."/>
        </authorList>
    </citation>
    <scope>NUCLEOTIDE SEQUENCE</scope>
    <source>
        <strain evidence="9">SC-2020</strain>
    </source>
</reference>
<keyword evidence="2" id="KW-0328">Glycosyltransferase</keyword>
<protein>
    <recommendedName>
        <fullName evidence="7">linamarin synthase</fullName>
        <ecNumber evidence="7">2.4.1.63</ecNumber>
    </recommendedName>
</protein>
<comment type="caution">
    <text evidence="9">The sequence shown here is derived from an EMBL/GenBank/DDBJ whole genome shotgun (WGS) entry which is preliminary data.</text>
</comment>
<dbReference type="InterPro" id="IPR002213">
    <property type="entry name" value="UDP_glucos_trans"/>
</dbReference>
<dbReference type="Gene3D" id="3.40.50.2000">
    <property type="entry name" value="Glycogen Phosphorylase B"/>
    <property type="match status" value="2"/>
</dbReference>
<accession>A0AAD6RDS8</accession>